<name>A0AAV4WQJ6_9ARAC</name>
<organism evidence="2 3">
    <name type="scientific">Caerostris darwini</name>
    <dbReference type="NCBI Taxonomy" id="1538125"/>
    <lineage>
        <taxon>Eukaryota</taxon>
        <taxon>Metazoa</taxon>
        <taxon>Ecdysozoa</taxon>
        <taxon>Arthropoda</taxon>
        <taxon>Chelicerata</taxon>
        <taxon>Arachnida</taxon>
        <taxon>Araneae</taxon>
        <taxon>Araneomorphae</taxon>
        <taxon>Entelegynae</taxon>
        <taxon>Araneoidea</taxon>
        <taxon>Araneidae</taxon>
        <taxon>Caerostris</taxon>
    </lineage>
</organism>
<sequence length="97" mass="11013">MNEEIDEFSSGSRHGRGCPSQGWSVISFAQPRCMRRFQFGLITQENLKRSGGPVLITQEGLEWSGGPILITQEDFKWSGHSVLTTQEDLEIKRFLEI</sequence>
<dbReference type="Proteomes" id="UP001054837">
    <property type="component" value="Unassembled WGS sequence"/>
</dbReference>
<accession>A0AAV4WQJ6</accession>
<protein>
    <submittedName>
        <fullName evidence="2">Uncharacterized protein</fullName>
    </submittedName>
</protein>
<keyword evidence="3" id="KW-1185">Reference proteome</keyword>
<comment type="caution">
    <text evidence="2">The sequence shown here is derived from an EMBL/GenBank/DDBJ whole genome shotgun (WGS) entry which is preliminary data.</text>
</comment>
<evidence type="ECO:0000256" key="1">
    <source>
        <dbReference type="SAM" id="MobiDB-lite"/>
    </source>
</evidence>
<reference evidence="2 3" key="1">
    <citation type="submission" date="2021-06" db="EMBL/GenBank/DDBJ databases">
        <title>Caerostris darwini draft genome.</title>
        <authorList>
            <person name="Kono N."/>
            <person name="Arakawa K."/>
        </authorList>
    </citation>
    <scope>NUCLEOTIDE SEQUENCE [LARGE SCALE GENOMIC DNA]</scope>
</reference>
<evidence type="ECO:0000313" key="3">
    <source>
        <dbReference type="Proteomes" id="UP001054837"/>
    </source>
</evidence>
<gene>
    <name evidence="2" type="ORF">CDAR_209031</name>
</gene>
<proteinExistence type="predicted"/>
<dbReference type="AlphaFoldDB" id="A0AAV4WQJ6"/>
<evidence type="ECO:0000313" key="2">
    <source>
        <dbReference type="EMBL" id="GIY84857.1"/>
    </source>
</evidence>
<feature type="region of interest" description="Disordered" evidence="1">
    <location>
        <begin position="1"/>
        <end position="21"/>
    </location>
</feature>
<dbReference type="EMBL" id="BPLQ01014974">
    <property type="protein sequence ID" value="GIY84857.1"/>
    <property type="molecule type" value="Genomic_DNA"/>
</dbReference>